<feature type="region of interest" description="Disordered" evidence="1">
    <location>
        <begin position="1"/>
        <end position="35"/>
    </location>
</feature>
<evidence type="ECO:0000313" key="2">
    <source>
        <dbReference type="EMBL" id="JAD93638.1"/>
    </source>
</evidence>
<feature type="region of interest" description="Disordered" evidence="1">
    <location>
        <begin position="84"/>
        <end position="106"/>
    </location>
</feature>
<reference evidence="2" key="1">
    <citation type="submission" date="2014-09" db="EMBL/GenBank/DDBJ databases">
        <authorList>
            <person name="Magalhaes I.L.F."/>
            <person name="Oliveira U."/>
            <person name="Santos F.R."/>
            <person name="Vidigal T.H.D.A."/>
            <person name="Brescovit A.D."/>
            <person name="Santos A.J."/>
        </authorList>
    </citation>
    <scope>NUCLEOTIDE SEQUENCE</scope>
    <source>
        <tissue evidence="2">Shoot tissue taken approximately 20 cm above the soil surface</tissue>
    </source>
</reference>
<dbReference type="AlphaFoldDB" id="A0A0A9E3Q7"/>
<dbReference type="EMBL" id="GBRH01204257">
    <property type="protein sequence ID" value="JAD93638.1"/>
    <property type="molecule type" value="Transcribed_RNA"/>
</dbReference>
<evidence type="ECO:0000256" key="1">
    <source>
        <dbReference type="SAM" id="MobiDB-lite"/>
    </source>
</evidence>
<protein>
    <submittedName>
        <fullName evidence="2">Uncharacterized protein</fullName>
    </submittedName>
</protein>
<accession>A0A0A9E3Q7</accession>
<sequence>MRARRRRAHLPLTAPERKPGFRPGKPRNLQGEPSPLLVPSPVAGAALFSSLLRVRHGDGRPNLSFVVPPCVYIAETTQWWGCHSQKGRSTSSAAAPRGTSVPTAAGGCFRRTARRL</sequence>
<organism evidence="2">
    <name type="scientific">Arundo donax</name>
    <name type="common">Giant reed</name>
    <name type="synonym">Donax arundinaceus</name>
    <dbReference type="NCBI Taxonomy" id="35708"/>
    <lineage>
        <taxon>Eukaryota</taxon>
        <taxon>Viridiplantae</taxon>
        <taxon>Streptophyta</taxon>
        <taxon>Embryophyta</taxon>
        <taxon>Tracheophyta</taxon>
        <taxon>Spermatophyta</taxon>
        <taxon>Magnoliopsida</taxon>
        <taxon>Liliopsida</taxon>
        <taxon>Poales</taxon>
        <taxon>Poaceae</taxon>
        <taxon>PACMAD clade</taxon>
        <taxon>Arundinoideae</taxon>
        <taxon>Arundineae</taxon>
        <taxon>Arundo</taxon>
    </lineage>
</organism>
<name>A0A0A9E3Q7_ARUDO</name>
<reference evidence="2" key="2">
    <citation type="journal article" date="2015" name="Data Brief">
        <title>Shoot transcriptome of the giant reed, Arundo donax.</title>
        <authorList>
            <person name="Barrero R.A."/>
            <person name="Guerrero F.D."/>
            <person name="Moolhuijzen P."/>
            <person name="Goolsby J.A."/>
            <person name="Tidwell J."/>
            <person name="Bellgard S.E."/>
            <person name="Bellgard M.I."/>
        </authorList>
    </citation>
    <scope>NUCLEOTIDE SEQUENCE</scope>
    <source>
        <tissue evidence="2">Shoot tissue taken approximately 20 cm above the soil surface</tissue>
    </source>
</reference>
<proteinExistence type="predicted"/>